<keyword evidence="4" id="KW-0249">Electron transport</keyword>
<accession>A0A941W4J4</accession>
<keyword evidence="5" id="KW-0408">Iron</keyword>
<dbReference type="InterPro" id="IPR014116">
    <property type="entry name" value="Cyt_c_oxidase_cbb3_FixG"/>
</dbReference>
<keyword evidence="3" id="KW-0479">Metal-binding</keyword>
<dbReference type="PANTHER" id="PTHR30176:SF3">
    <property type="entry name" value="FERREDOXIN-TYPE PROTEIN NAPH"/>
    <property type="match status" value="1"/>
</dbReference>
<dbReference type="Pfam" id="PF13746">
    <property type="entry name" value="Fer4_18"/>
    <property type="match status" value="1"/>
</dbReference>
<feature type="transmembrane region" description="Helical" evidence="7">
    <location>
        <begin position="150"/>
        <end position="168"/>
    </location>
</feature>
<evidence type="ECO:0000259" key="8">
    <source>
        <dbReference type="PROSITE" id="PS51379"/>
    </source>
</evidence>
<feature type="transmembrane region" description="Helical" evidence="7">
    <location>
        <begin position="35"/>
        <end position="57"/>
    </location>
</feature>
<evidence type="ECO:0000313" key="10">
    <source>
        <dbReference type="Proteomes" id="UP000722750"/>
    </source>
</evidence>
<feature type="domain" description="4Fe-4S ferredoxin-type" evidence="8">
    <location>
        <begin position="246"/>
        <end position="274"/>
    </location>
</feature>
<feature type="transmembrane region" description="Helical" evidence="7">
    <location>
        <begin position="188"/>
        <end position="206"/>
    </location>
</feature>
<reference evidence="9" key="1">
    <citation type="journal article" date="2021" name="ISME J.">
        <title>Fine-scale metabolic discontinuity in a stratified prokaryote microbiome of a Red Sea deep halocline.</title>
        <authorList>
            <person name="Michoud G."/>
            <person name="Ngugi D.K."/>
            <person name="Barozzi A."/>
            <person name="Merlino G."/>
            <person name="Calleja M.L."/>
            <person name="Delgado-Huertas A."/>
            <person name="Moran X.A.G."/>
            <person name="Daffonchio D."/>
        </authorList>
    </citation>
    <scope>NUCLEOTIDE SEQUENCE</scope>
    <source>
        <strain evidence="9">SuakinDeep_MAG55_1</strain>
    </source>
</reference>
<evidence type="ECO:0000256" key="2">
    <source>
        <dbReference type="ARBA" id="ARBA00022485"/>
    </source>
</evidence>
<dbReference type="GO" id="GO:0005886">
    <property type="term" value="C:plasma membrane"/>
    <property type="evidence" value="ECO:0007669"/>
    <property type="project" value="TreeGrafter"/>
</dbReference>
<dbReference type="InterPro" id="IPR032879">
    <property type="entry name" value="FixG_C"/>
</dbReference>
<evidence type="ECO:0000256" key="7">
    <source>
        <dbReference type="SAM" id="Phobius"/>
    </source>
</evidence>
<evidence type="ECO:0000313" key="9">
    <source>
        <dbReference type="EMBL" id="MBS1259128.1"/>
    </source>
</evidence>
<keyword evidence="2" id="KW-0004">4Fe-4S</keyword>
<dbReference type="Proteomes" id="UP000722750">
    <property type="component" value="Unassembled WGS sequence"/>
</dbReference>
<dbReference type="InterPro" id="IPR013783">
    <property type="entry name" value="Ig-like_fold"/>
</dbReference>
<sequence length="465" mass="52965">MAESIHKLPGDGLRINHYPMAARGFFRKYRTLTQWLLVATFFLLPFVKINGLPAVLINLPDRRFTFFGLSFWSHDTPMLFFVLAGFSLGLLFITSVWGRVWCGWACPQTIGIDGIFRRIETLVEGNYIARKKLQAAPFDKEKIIKKATKWFLFFLISMLVSHTFYAYFTGAGSLASMTLSSPSENLTTFYIVNATTLIILFNFGWFKEQLCTVICPYGRLQSVLMDEDSLVVAYDENRGEPRKDRKRSSEENGDCIDCYKCVVVCPTGIDIRNGIQMECIACTSCIDACDDVMRITKRPEGLIRYESENGLKGEKTIFWKIKTYIYLGLTLLSFLGLFLYVLNRSELDITALRAQDDPYQILSTSEDKTLIANHFTLNLRNQSSQEMEVDIIRTGEMEGSEIEIIVPTLPEIIPPGESIKNHIFIKFSKSVLGKKSSRHFKLQIMTKSESVTTQYIKEISLVGPI</sequence>
<dbReference type="Pfam" id="PF12801">
    <property type="entry name" value="Fer4_5"/>
    <property type="match status" value="1"/>
</dbReference>
<dbReference type="InterPro" id="IPR051684">
    <property type="entry name" value="Electron_Trans/Redox"/>
</dbReference>
<dbReference type="Gene3D" id="2.60.40.10">
    <property type="entry name" value="Immunoglobulins"/>
    <property type="match status" value="1"/>
</dbReference>
<feature type="transmembrane region" description="Helical" evidence="7">
    <location>
        <begin position="77"/>
        <end position="98"/>
    </location>
</feature>
<evidence type="ECO:0000256" key="6">
    <source>
        <dbReference type="ARBA" id="ARBA00023014"/>
    </source>
</evidence>
<dbReference type="PROSITE" id="PS51379">
    <property type="entry name" value="4FE4S_FER_2"/>
    <property type="match status" value="1"/>
</dbReference>
<comment type="caution">
    <text evidence="9">The sequence shown here is derived from an EMBL/GenBank/DDBJ whole genome shotgun (WGS) entry which is preliminary data.</text>
</comment>
<evidence type="ECO:0000256" key="5">
    <source>
        <dbReference type="ARBA" id="ARBA00023004"/>
    </source>
</evidence>
<dbReference type="EMBL" id="JAANXD010000081">
    <property type="protein sequence ID" value="MBS1259128.1"/>
    <property type="molecule type" value="Genomic_DNA"/>
</dbReference>
<dbReference type="SUPFAM" id="SSF54862">
    <property type="entry name" value="4Fe-4S ferredoxins"/>
    <property type="match status" value="1"/>
</dbReference>
<dbReference type="NCBIfam" id="TIGR02745">
    <property type="entry name" value="ccoG_rdxA_fixG"/>
    <property type="match status" value="1"/>
</dbReference>
<evidence type="ECO:0000256" key="3">
    <source>
        <dbReference type="ARBA" id="ARBA00022723"/>
    </source>
</evidence>
<protein>
    <recommendedName>
        <fullName evidence="8">4Fe-4S ferredoxin-type domain-containing protein</fullName>
    </recommendedName>
</protein>
<name>A0A941W4J4_9BACT</name>
<feature type="transmembrane region" description="Helical" evidence="7">
    <location>
        <begin position="324"/>
        <end position="342"/>
    </location>
</feature>
<keyword evidence="7" id="KW-1133">Transmembrane helix</keyword>
<keyword evidence="7" id="KW-0812">Transmembrane</keyword>
<dbReference type="Pfam" id="PF11614">
    <property type="entry name" value="FixG_C"/>
    <property type="match status" value="1"/>
</dbReference>
<keyword evidence="7" id="KW-0472">Membrane</keyword>
<organism evidence="9 10">
    <name type="scientific">Candidatus Scalindua arabica</name>
    <dbReference type="NCBI Taxonomy" id="1127984"/>
    <lineage>
        <taxon>Bacteria</taxon>
        <taxon>Pseudomonadati</taxon>
        <taxon>Planctomycetota</taxon>
        <taxon>Candidatus Brocadiia</taxon>
        <taxon>Candidatus Brocadiales</taxon>
        <taxon>Candidatus Scalinduaceae</taxon>
        <taxon>Candidatus Scalindua</taxon>
    </lineage>
</organism>
<dbReference type="PROSITE" id="PS00198">
    <property type="entry name" value="4FE4S_FER_1"/>
    <property type="match status" value="1"/>
</dbReference>
<evidence type="ECO:0000256" key="1">
    <source>
        <dbReference type="ARBA" id="ARBA00022448"/>
    </source>
</evidence>
<evidence type="ECO:0000256" key="4">
    <source>
        <dbReference type="ARBA" id="ARBA00022982"/>
    </source>
</evidence>
<keyword evidence="6" id="KW-0411">Iron-sulfur</keyword>
<proteinExistence type="predicted"/>
<gene>
    <name evidence="9" type="ORF">MAG551_02194</name>
</gene>
<dbReference type="InterPro" id="IPR017896">
    <property type="entry name" value="4Fe4S_Fe-S-bd"/>
</dbReference>
<dbReference type="GO" id="GO:0046872">
    <property type="term" value="F:metal ion binding"/>
    <property type="evidence" value="ECO:0007669"/>
    <property type="project" value="UniProtKB-KW"/>
</dbReference>
<dbReference type="PANTHER" id="PTHR30176">
    <property type="entry name" value="FERREDOXIN-TYPE PROTEIN NAPH"/>
    <property type="match status" value="1"/>
</dbReference>
<dbReference type="AlphaFoldDB" id="A0A941W4J4"/>
<dbReference type="GO" id="GO:0051539">
    <property type="term" value="F:4 iron, 4 sulfur cluster binding"/>
    <property type="evidence" value="ECO:0007669"/>
    <property type="project" value="UniProtKB-KW"/>
</dbReference>
<keyword evidence="1" id="KW-0813">Transport</keyword>
<dbReference type="InterPro" id="IPR017900">
    <property type="entry name" value="4Fe4S_Fe_S_CS"/>
</dbReference>